<comment type="caution">
    <text evidence="1">The sequence shown here is derived from an EMBL/GenBank/DDBJ whole genome shotgun (WGS) entry which is preliminary data.</text>
</comment>
<dbReference type="RefSeq" id="WP_307322349.1">
    <property type="nucleotide sequence ID" value="NZ_JAUSUG010000003.1"/>
</dbReference>
<proteinExistence type="predicted"/>
<organism evidence="1 2">
    <name type="scientific">Evansella vedderi</name>
    <dbReference type="NCBI Taxonomy" id="38282"/>
    <lineage>
        <taxon>Bacteria</taxon>
        <taxon>Bacillati</taxon>
        <taxon>Bacillota</taxon>
        <taxon>Bacilli</taxon>
        <taxon>Bacillales</taxon>
        <taxon>Bacillaceae</taxon>
        <taxon>Evansella</taxon>
    </lineage>
</organism>
<name>A0ABT9ZTP9_9BACI</name>
<reference evidence="1 2" key="1">
    <citation type="submission" date="2023-07" db="EMBL/GenBank/DDBJ databases">
        <title>Genomic Encyclopedia of Type Strains, Phase IV (KMG-IV): sequencing the most valuable type-strain genomes for metagenomic binning, comparative biology and taxonomic classification.</title>
        <authorList>
            <person name="Goeker M."/>
        </authorList>
    </citation>
    <scope>NUCLEOTIDE SEQUENCE [LARGE SCALE GENOMIC DNA]</scope>
    <source>
        <strain evidence="1 2">DSM 9768</strain>
    </source>
</reference>
<sequence length="44" mass="4898">MVNVTVHQIQINGVPYVVKAPRTVQSRGEAGINIKRLPIVTMIR</sequence>
<evidence type="ECO:0000313" key="2">
    <source>
        <dbReference type="Proteomes" id="UP001230005"/>
    </source>
</evidence>
<keyword evidence="2" id="KW-1185">Reference proteome</keyword>
<dbReference type="EMBL" id="JAUSUG010000003">
    <property type="protein sequence ID" value="MDQ0253540.1"/>
    <property type="molecule type" value="Genomic_DNA"/>
</dbReference>
<evidence type="ECO:0000313" key="1">
    <source>
        <dbReference type="EMBL" id="MDQ0253540.1"/>
    </source>
</evidence>
<protein>
    <submittedName>
        <fullName evidence="1">Uncharacterized protein</fullName>
    </submittedName>
</protein>
<accession>A0ABT9ZTP9</accession>
<gene>
    <name evidence="1" type="ORF">J2S74_000912</name>
</gene>
<dbReference type="Proteomes" id="UP001230005">
    <property type="component" value="Unassembled WGS sequence"/>
</dbReference>